<dbReference type="Proteomes" id="UP000030647">
    <property type="component" value="Unassembled WGS sequence"/>
</dbReference>
<feature type="transmembrane region" description="Helical" evidence="1">
    <location>
        <begin position="281"/>
        <end position="301"/>
    </location>
</feature>
<accession>U4TK14</accession>
<keyword evidence="1" id="KW-0472">Membrane</keyword>
<feature type="domain" description="WxL Interacting Protein peptidoglycan binding" evidence="2">
    <location>
        <begin position="10"/>
        <end position="115"/>
    </location>
</feature>
<organism evidence="4 5">
    <name type="scientific">Schleiferilactobacillus shenzhenensis LY-73</name>
    <dbReference type="NCBI Taxonomy" id="1231336"/>
    <lineage>
        <taxon>Bacteria</taxon>
        <taxon>Bacillati</taxon>
        <taxon>Bacillota</taxon>
        <taxon>Bacilli</taxon>
        <taxon>Lactobacillales</taxon>
        <taxon>Lactobacillaceae</taxon>
        <taxon>Schleiferilactobacillus</taxon>
    </lineage>
</organism>
<name>U4TK14_9LACO</name>
<sequence>MQVNTDSKTTQGQAFYMTLSPNETQNVEVSISNLTGEENVIRIQPSVGSTDGSGQLDVSNVKAKPDVSMKYPFTDMFMGPDTVTLPAHSAKVVPISIKAPEGTFPGLIMGGLVFSSQNLPVSQSSSSRSGKQMKNNVRYAIPVGIRSKGSTQQRVAPDLDLGEPSLISGVFNHPAVTVNVRDIKPAILRHLKGTVNVYQTDSPTNSFRFQTSTLEMAPNSIYAMQIPWGTNSVSAGTYTVEFQFASGERNWHFSRTLIVSPHRAESVNQTSAASHSNWEQYIAIGIVLLFLLVLSVTILVWHRGKARGARNTQ</sequence>
<dbReference type="EMBL" id="KI271618">
    <property type="protein sequence ID" value="ERL63710.1"/>
    <property type="molecule type" value="Genomic_DNA"/>
</dbReference>
<dbReference type="eggNOG" id="COG4072">
    <property type="taxonomic scope" value="Bacteria"/>
</dbReference>
<dbReference type="InterPro" id="IPR010317">
    <property type="entry name" value="WxLIP_PGBD"/>
</dbReference>
<evidence type="ECO:0000259" key="2">
    <source>
        <dbReference type="Pfam" id="PF06030"/>
    </source>
</evidence>
<gene>
    <name evidence="4" type="ORF">L248_2250</name>
</gene>
<dbReference type="Pfam" id="PF06030">
    <property type="entry name" value="WxLIP_PGBD"/>
    <property type="match status" value="1"/>
</dbReference>
<evidence type="ECO:0000313" key="4">
    <source>
        <dbReference type="EMBL" id="ERL63710.1"/>
    </source>
</evidence>
<feature type="domain" description="WxL Interacting Protein host binding" evidence="3">
    <location>
        <begin position="130"/>
        <end position="269"/>
    </location>
</feature>
<evidence type="ECO:0000256" key="1">
    <source>
        <dbReference type="SAM" id="Phobius"/>
    </source>
</evidence>
<keyword evidence="1" id="KW-0812">Transmembrane</keyword>
<evidence type="ECO:0000313" key="5">
    <source>
        <dbReference type="Proteomes" id="UP000030647"/>
    </source>
</evidence>
<keyword evidence="5" id="KW-1185">Reference proteome</keyword>
<evidence type="ECO:0000259" key="3">
    <source>
        <dbReference type="Pfam" id="PF11797"/>
    </source>
</evidence>
<dbReference type="HOGENOM" id="CLU_051987_2_0_9"/>
<dbReference type="AlphaFoldDB" id="U4TK14"/>
<dbReference type="Pfam" id="PF11797">
    <property type="entry name" value="WxLIP_HBD"/>
    <property type="match status" value="1"/>
</dbReference>
<keyword evidence="1" id="KW-1133">Transmembrane helix</keyword>
<protein>
    <submittedName>
        <fullName evidence="4">Uncharacterized protein</fullName>
    </submittedName>
</protein>
<dbReference type="InterPro" id="IPR021759">
    <property type="entry name" value="WxLIP_HBD"/>
</dbReference>
<dbReference type="STRING" id="1231336.L248_2250"/>
<reference evidence="5" key="1">
    <citation type="journal article" date="2013" name="Genome Announc.">
        <title>Whole-Genome Sequencing of Lactobacillus shenzhenensis Strain LY-73T.</title>
        <authorList>
            <person name="Lin Z."/>
            <person name="Liu Z."/>
            <person name="Yang R."/>
            <person name="Zou Y."/>
            <person name="Wan D."/>
            <person name="Chen J."/>
            <person name="Guo M."/>
            <person name="Zhao J."/>
            <person name="Fang C."/>
            <person name="Yang R."/>
            <person name="Liu F."/>
        </authorList>
    </citation>
    <scope>NUCLEOTIDE SEQUENCE [LARGE SCALE GENOMIC DNA]</scope>
    <source>
        <strain evidence="5">LY-73</strain>
    </source>
</reference>
<proteinExistence type="predicted"/>